<gene>
    <name evidence="1" type="ORF">GEMMAAP_04690</name>
</gene>
<keyword evidence="2" id="KW-1185">Reference proteome</keyword>
<dbReference type="eggNOG" id="COG2380">
    <property type="taxonomic scope" value="Bacteria"/>
</dbReference>
<dbReference type="RefSeq" id="WP_026850028.1">
    <property type="nucleotide sequence ID" value="NZ_CP011454.1"/>
</dbReference>
<reference evidence="1 2" key="1">
    <citation type="journal article" date="2014" name="Proc. Natl. Acad. Sci. U.S.A.">
        <title>Functional type 2 photosynthetic reaction centers found in the rare bacterial phylum Gemmatimonadetes.</title>
        <authorList>
            <person name="Zeng Y."/>
            <person name="Feng F."/>
            <person name="Medova H."/>
            <person name="Dean J."/>
            <person name="Koblizek M."/>
        </authorList>
    </citation>
    <scope>NUCLEOTIDE SEQUENCE [LARGE SCALE GENOMIC DNA]</scope>
    <source>
        <strain evidence="1 2">AP64</strain>
    </source>
</reference>
<evidence type="ECO:0000313" key="1">
    <source>
        <dbReference type="EMBL" id="AMW04331.1"/>
    </source>
</evidence>
<dbReference type="EMBL" id="CP011454">
    <property type="protein sequence ID" value="AMW04331.1"/>
    <property type="molecule type" value="Genomic_DNA"/>
</dbReference>
<sequence>MTSVVPVAHPTPPEASVHSATLTATLRALRPLLADLNTAPFADGAPLERLVMRADTPVVSSCLPLEPAGAKAVAPRATPLVAAFLDGIQRSRVVAYADGTPLIFATVAAAVRQRTNGHLESWALPQVRRLLLASREALGTARWEQLVAAGVAVVDVADHGAPDGEQHEGLWHPHALRARALELVALEREHLERQLAAQWCAEETRWLWIDGGIAGNLALSASSPAFGVVKSHNTLYGDAAAIRQVLALREGERSPAFLVGYRPRQAVASWYLRLRAAAHGDPLFGLVRVEVAPPAEVAHGNGGHAQQAAFTALCDELSSAIVLERHPVSLPDARWDTLAYGVHAVETYLQALVGP</sequence>
<evidence type="ECO:0000313" key="2">
    <source>
        <dbReference type="Proteomes" id="UP000076404"/>
    </source>
</evidence>
<dbReference type="AlphaFoldDB" id="A0A143BIC4"/>
<dbReference type="STRING" id="1379270.GEMMAAP_04690"/>
<organism evidence="1 2">
    <name type="scientific">Gemmatimonas phototrophica</name>
    <dbReference type="NCBI Taxonomy" id="1379270"/>
    <lineage>
        <taxon>Bacteria</taxon>
        <taxon>Pseudomonadati</taxon>
        <taxon>Gemmatimonadota</taxon>
        <taxon>Gemmatimonadia</taxon>
        <taxon>Gemmatimonadales</taxon>
        <taxon>Gemmatimonadaceae</taxon>
        <taxon>Gemmatimonas</taxon>
    </lineage>
</organism>
<dbReference type="KEGG" id="gph:GEMMAAP_04690"/>
<name>A0A143BIC4_9BACT</name>
<dbReference type="InterPro" id="IPR012337">
    <property type="entry name" value="RNaseH-like_sf"/>
</dbReference>
<evidence type="ECO:0008006" key="3">
    <source>
        <dbReference type="Google" id="ProtNLM"/>
    </source>
</evidence>
<dbReference type="SUPFAM" id="SSF53098">
    <property type="entry name" value="Ribonuclease H-like"/>
    <property type="match status" value="1"/>
</dbReference>
<accession>A0A143BIC4</accession>
<reference evidence="1 2" key="2">
    <citation type="journal article" date="2016" name="Environ. Microbiol. Rep.">
        <title>Metagenomic evidence for the presence of phototrophic Gemmatimonadetes bacteria in diverse environments.</title>
        <authorList>
            <person name="Zeng Y."/>
            <person name="Baumbach J."/>
            <person name="Barbosa E.G."/>
            <person name="Azevedo V."/>
            <person name="Zhang C."/>
            <person name="Koblizek M."/>
        </authorList>
    </citation>
    <scope>NUCLEOTIDE SEQUENCE [LARGE SCALE GENOMIC DNA]</scope>
    <source>
        <strain evidence="1 2">AP64</strain>
    </source>
</reference>
<dbReference type="Proteomes" id="UP000076404">
    <property type="component" value="Chromosome"/>
</dbReference>
<protein>
    <recommendedName>
        <fullName evidence="3">NurA domain-containing protein</fullName>
    </recommendedName>
</protein>
<dbReference type="OrthoDB" id="5242906at2"/>
<proteinExistence type="predicted"/>